<sequence>MGIAALILGIVGLVIAWIPFCGILALIPCLVGLGLGIADIIVKGKRGEPKGMGIAGTVLNAVALLIVILWSIVFAAQTASLMSDPEFKEAFSQEFKRQLEEAEKKADQDQNGVVVSTEEVEVQVQAPAGRD</sequence>
<name>A0A844G6M1_9BACT</name>
<keyword evidence="1" id="KW-1133">Transmembrane helix</keyword>
<dbReference type="AlphaFoldDB" id="A0A844G6M1"/>
<reference evidence="2 3" key="1">
    <citation type="submission" date="2019-08" db="EMBL/GenBank/DDBJ databases">
        <title>In-depth cultivation of the pig gut microbiome towards novel bacterial diversity and tailored functional studies.</title>
        <authorList>
            <person name="Wylensek D."/>
            <person name="Hitch T.C.A."/>
            <person name="Clavel T."/>
        </authorList>
    </citation>
    <scope>NUCLEOTIDE SEQUENCE [LARGE SCALE GENOMIC DNA]</scope>
    <source>
        <strain evidence="2 3">BBE-744-WT-12</strain>
    </source>
</reference>
<dbReference type="Proteomes" id="UP000435649">
    <property type="component" value="Unassembled WGS sequence"/>
</dbReference>
<dbReference type="EMBL" id="VUNS01000027">
    <property type="protein sequence ID" value="MST98996.1"/>
    <property type="molecule type" value="Genomic_DNA"/>
</dbReference>
<protein>
    <submittedName>
        <fullName evidence="2">DUF4190 domain-containing protein</fullName>
    </submittedName>
</protein>
<keyword evidence="1" id="KW-0472">Membrane</keyword>
<feature type="transmembrane region" description="Helical" evidence="1">
    <location>
        <begin position="6"/>
        <end position="33"/>
    </location>
</feature>
<gene>
    <name evidence="2" type="ORF">FYJ85_18330</name>
</gene>
<feature type="transmembrane region" description="Helical" evidence="1">
    <location>
        <begin position="54"/>
        <end position="76"/>
    </location>
</feature>
<keyword evidence="3" id="KW-1185">Reference proteome</keyword>
<keyword evidence="1" id="KW-0812">Transmembrane</keyword>
<accession>A0A844G6M1</accession>
<dbReference type="RefSeq" id="WP_106054296.1">
    <property type="nucleotide sequence ID" value="NZ_CALXOB010000055.1"/>
</dbReference>
<evidence type="ECO:0000256" key="1">
    <source>
        <dbReference type="SAM" id="Phobius"/>
    </source>
</evidence>
<evidence type="ECO:0000313" key="3">
    <source>
        <dbReference type="Proteomes" id="UP000435649"/>
    </source>
</evidence>
<organism evidence="2 3">
    <name type="scientific">Victivallis lenta</name>
    <dbReference type="NCBI Taxonomy" id="2606640"/>
    <lineage>
        <taxon>Bacteria</taxon>
        <taxon>Pseudomonadati</taxon>
        <taxon>Lentisphaerota</taxon>
        <taxon>Lentisphaeria</taxon>
        <taxon>Victivallales</taxon>
        <taxon>Victivallaceae</taxon>
        <taxon>Victivallis</taxon>
    </lineage>
</organism>
<comment type="caution">
    <text evidence="2">The sequence shown here is derived from an EMBL/GenBank/DDBJ whole genome shotgun (WGS) entry which is preliminary data.</text>
</comment>
<evidence type="ECO:0000313" key="2">
    <source>
        <dbReference type="EMBL" id="MST98996.1"/>
    </source>
</evidence>
<proteinExistence type="predicted"/>